<dbReference type="CDD" id="cd01293">
    <property type="entry name" value="Bact_CD"/>
    <property type="match status" value="1"/>
</dbReference>
<dbReference type="Gene3D" id="3.20.20.140">
    <property type="entry name" value="Metal-dependent hydrolases"/>
    <property type="match status" value="1"/>
</dbReference>
<name>A0A510DV98_9CREN</name>
<dbReference type="FunFam" id="3.20.20.140:FF:000019">
    <property type="entry name" value="Cytosine deaminase"/>
    <property type="match status" value="1"/>
</dbReference>
<dbReference type="EMBL" id="AP018929">
    <property type="protein sequence ID" value="BBG24152.1"/>
    <property type="molecule type" value="Genomic_DNA"/>
</dbReference>
<dbReference type="SUPFAM" id="SSF51556">
    <property type="entry name" value="Metallo-dependent hydrolases"/>
    <property type="match status" value="1"/>
</dbReference>
<evidence type="ECO:0000256" key="2">
    <source>
        <dbReference type="ARBA" id="ARBA00022801"/>
    </source>
</evidence>
<dbReference type="InterPro" id="IPR011059">
    <property type="entry name" value="Metal-dep_hydrolase_composite"/>
</dbReference>
<dbReference type="EMBL" id="AP018930">
    <property type="protein sequence ID" value="BBG26909.1"/>
    <property type="molecule type" value="Genomic_DNA"/>
</dbReference>
<dbReference type="Proteomes" id="UP000325030">
    <property type="component" value="Chromosome"/>
</dbReference>
<accession>A0A510E331</accession>
<dbReference type="GO" id="GO:0016814">
    <property type="term" value="F:hydrolase activity, acting on carbon-nitrogen (but not peptide) bonds, in cyclic amidines"/>
    <property type="evidence" value="ECO:0007669"/>
    <property type="project" value="TreeGrafter"/>
</dbReference>
<gene>
    <name evidence="4" type="ORF">IC006_1456</name>
    <name evidence="5" type="ORF">IC007_1433</name>
</gene>
<dbReference type="AlphaFoldDB" id="A0A510DV98"/>
<accession>A0A510DV98</accession>
<dbReference type="SUPFAM" id="SSF51338">
    <property type="entry name" value="Composite domain of metallo-dependent hydrolases"/>
    <property type="match status" value="1"/>
</dbReference>
<dbReference type="OrthoDB" id="42542at2157"/>
<evidence type="ECO:0000256" key="1">
    <source>
        <dbReference type="ARBA" id="ARBA00022723"/>
    </source>
</evidence>
<proteinExistence type="predicted"/>
<dbReference type="Proteomes" id="UP000322983">
    <property type="component" value="Chromosome"/>
</dbReference>
<dbReference type="PANTHER" id="PTHR32027:SF0">
    <property type="entry name" value="CYTOSINE DEAMINASE"/>
    <property type="match status" value="1"/>
</dbReference>
<dbReference type="GO" id="GO:0046872">
    <property type="term" value="F:metal ion binding"/>
    <property type="evidence" value="ECO:0007669"/>
    <property type="project" value="UniProtKB-KW"/>
</dbReference>
<dbReference type="InterPro" id="IPR052349">
    <property type="entry name" value="Metallo-hydrolase_Enzymes"/>
</dbReference>
<keyword evidence="1" id="KW-0479">Metal-binding</keyword>
<dbReference type="InterPro" id="IPR032466">
    <property type="entry name" value="Metal_Hydrolase"/>
</dbReference>
<sequence>MKVKNARLLDGRKVEVGIEDGRITCLKESCEGDNESIDAEGGLVIPPFFNMHFHLDSVFSGNENMSGTLWEGIERWREIKGKLSEQEVEERASVALKLMLAYGTLWVRSHVDVTEKSFKLVRGLKRVRDKFRGVVDLQLTAFPQDGIFTDRGNDEYLRRAMEEGVDNVGMIPHAELTREDGVRSVEFAFSLAREMGKDVDGHVDETDDPNSRFLEVVVKNTLTNGWEGRVTAGHVTAMHSWDQNYTRKLLSMVAKAGVTVVPNPLINVMLQGRMDGYPKRRGVAPIRLMTSMGVNVALGQDCMIDPWYPLGNGNMLQPLFMAVHMDQMSIEEIKRSLNLITYNAARAWRLQYGLEEGKPANLLVMGVDNVEDVLRFMEPPRYVIRDGRVVARDGNMVNVNGWEKVRRRP</sequence>
<dbReference type="Gene3D" id="2.30.40.10">
    <property type="entry name" value="Urease, subunit C, domain 1"/>
    <property type="match status" value="1"/>
</dbReference>
<dbReference type="Pfam" id="PF07969">
    <property type="entry name" value="Amidohydro_3"/>
    <property type="match status" value="1"/>
</dbReference>
<evidence type="ECO:0000313" key="6">
    <source>
        <dbReference type="Proteomes" id="UP000322983"/>
    </source>
</evidence>
<evidence type="ECO:0000313" key="4">
    <source>
        <dbReference type="EMBL" id="BBG24152.1"/>
    </source>
</evidence>
<organism evidence="4 6">
    <name type="scientific">Sulfuracidifex tepidarius</name>
    <dbReference type="NCBI Taxonomy" id="1294262"/>
    <lineage>
        <taxon>Archaea</taxon>
        <taxon>Thermoproteota</taxon>
        <taxon>Thermoprotei</taxon>
        <taxon>Sulfolobales</taxon>
        <taxon>Sulfolobaceae</taxon>
        <taxon>Sulfuracidifex</taxon>
    </lineage>
</organism>
<feature type="domain" description="Amidohydrolase 3" evidence="3">
    <location>
        <begin position="145"/>
        <end position="391"/>
    </location>
</feature>
<dbReference type="STRING" id="1294262.GCA_001316085_00597"/>
<dbReference type="InterPro" id="IPR013108">
    <property type="entry name" value="Amidohydro_3"/>
</dbReference>
<keyword evidence="6" id="KW-1185">Reference proteome</keyword>
<evidence type="ECO:0000313" key="7">
    <source>
        <dbReference type="Proteomes" id="UP000325030"/>
    </source>
</evidence>
<keyword evidence="2" id="KW-0378">Hydrolase</keyword>
<evidence type="ECO:0000259" key="3">
    <source>
        <dbReference type="Pfam" id="PF07969"/>
    </source>
</evidence>
<evidence type="ECO:0000313" key="5">
    <source>
        <dbReference type="EMBL" id="BBG26909.1"/>
    </source>
</evidence>
<protein>
    <submittedName>
        <fullName evidence="4">5'-deoxyadenosine deaminase</fullName>
    </submittedName>
</protein>
<reference evidence="4 6" key="2">
    <citation type="journal article" date="2020" name="Int. J. Syst. Evol. Microbiol.">
        <title>Sulfuracidifex tepidarius gen. nov., sp. nov. and transfer of Sulfolobus metallicus Huber and Stetter 1992 to the genus Sulfuracidifex as Sulfuracidifex metallicus comb. nov.</title>
        <authorList>
            <person name="Itoh T."/>
            <person name="Miura T."/>
            <person name="Sakai H.D."/>
            <person name="Kato S."/>
            <person name="Ohkuma M."/>
            <person name="Takashina T."/>
        </authorList>
    </citation>
    <scope>NUCLEOTIDE SEQUENCE [LARGE SCALE GENOMIC DNA]</scope>
    <source>
        <strain evidence="4 6">IC-006</strain>
        <strain evidence="5">IC-007</strain>
    </source>
</reference>
<dbReference type="KEGG" id="step:IC006_1456"/>
<reference evidence="7" key="1">
    <citation type="submission" date="2018-09" db="EMBL/GenBank/DDBJ databases">
        <title>Complete Genome Sequencing of Sulfolobus sp. JCM 16834.</title>
        <authorList>
            <person name="Kato S."/>
            <person name="Itoh T."/>
            <person name="Ohkuma M."/>
        </authorList>
    </citation>
    <scope>NUCLEOTIDE SEQUENCE [LARGE SCALE GENOMIC DNA]</scope>
    <source>
        <strain evidence="7">IC-007</strain>
    </source>
</reference>
<dbReference type="PANTHER" id="PTHR32027">
    <property type="entry name" value="CYTOSINE DEAMINASE"/>
    <property type="match status" value="1"/>
</dbReference>